<accession>A0A2G9NB68</accession>
<dbReference type="GO" id="GO:0005886">
    <property type="term" value="C:plasma membrane"/>
    <property type="evidence" value="ECO:0007669"/>
    <property type="project" value="TreeGrafter"/>
</dbReference>
<dbReference type="InterPro" id="IPR036744">
    <property type="entry name" value="RAP_sf"/>
</dbReference>
<dbReference type="GO" id="GO:0005793">
    <property type="term" value="C:endoplasmic reticulum-Golgi intermediate compartment"/>
    <property type="evidence" value="ECO:0007669"/>
    <property type="project" value="TreeGrafter"/>
</dbReference>
<gene>
    <name evidence="3" type="ORF">AB205_0125130</name>
</gene>
<dbReference type="InterPro" id="IPR038003">
    <property type="entry name" value="A2-macroglobuin_RAP"/>
</dbReference>
<dbReference type="GO" id="GO:0050750">
    <property type="term" value="F:low-density lipoprotein particle receptor binding"/>
    <property type="evidence" value="ECO:0007669"/>
    <property type="project" value="InterPro"/>
</dbReference>
<feature type="domain" description="Alpha-2-macroglobulin receptor-associated protein" evidence="2">
    <location>
        <begin position="27"/>
        <end position="115"/>
    </location>
</feature>
<evidence type="ECO:0000256" key="1">
    <source>
        <dbReference type="SAM" id="SignalP"/>
    </source>
</evidence>
<dbReference type="SUPFAM" id="SSF47045">
    <property type="entry name" value="RAP domain-like"/>
    <property type="match status" value="1"/>
</dbReference>
<dbReference type="GO" id="GO:0010916">
    <property type="term" value="P:negative regulation of very-low-density lipoprotein particle clearance"/>
    <property type="evidence" value="ECO:0007669"/>
    <property type="project" value="TreeGrafter"/>
</dbReference>
<protein>
    <recommendedName>
        <fullName evidence="2">Alpha-2-macroglobulin receptor-associated protein domain-containing protein</fullName>
    </recommendedName>
</protein>
<proteinExistence type="predicted"/>
<keyword evidence="4" id="KW-1185">Reference proteome</keyword>
<dbReference type="AlphaFoldDB" id="A0A2G9NB68"/>
<feature type="chain" id="PRO_5013574072" description="Alpha-2-macroglobulin receptor-associated protein domain-containing protein" evidence="1">
    <location>
        <begin position="22"/>
        <end position="175"/>
    </location>
</feature>
<dbReference type="GO" id="GO:0048237">
    <property type="term" value="C:rough endoplasmic reticulum lumen"/>
    <property type="evidence" value="ECO:0007669"/>
    <property type="project" value="TreeGrafter"/>
</dbReference>
<reference evidence="4" key="1">
    <citation type="journal article" date="2017" name="Nat. Commun.">
        <title>The North American bullfrog draft genome provides insight into hormonal regulation of long noncoding RNA.</title>
        <authorList>
            <person name="Hammond S.A."/>
            <person name="Warren R.L."/>
            <person name="Vandervalk B.P."/>
            <person name="Kucuk E."/>
            <person name="Khan H."/>
            <person name="Gibb E.A."/>
            <person name="Pandoh P."/>
            <person name="Kirk H."/>
            <person name="Zhao Y."/>
            <person name="Jones M."/>
            <person name="Mungall A.J."/>
            <person name="Coope R."/>
            <person name="Pleasance S."/>
            <person name="Moore R.A."/>
            <person name="Holt R.A."/>
            <person name="Round J.M."/>
            <person name="Ohora S."/>
            <person name="Walle B.V."/>
            <person name="Veldhoen N."/>
            <person name="Helbing C.C."/>
            <person name="Birol I."/>
        </authorList>
    </citation>
    <scope>NUCLEOTIDE SEQUENCE [LARGE SCALE GENOMIC DNA]</scope>
</reference>
<dbReference type="Proteomes" id="UP000228934">
    <property type="component" value="Unassembled WGS sequence"/>
</dbReference>
<sequence length="175" mass="19984">MSSAVCRWLLLCSVSVLGARAGGGGRYSREKNENRPEGVEFRIQKLNQVWEKAQRLQLSSVKLAELHSDLKIQEKDELNWKKLKAEGLDDDGEKEAKLRRSLNVILAKYGLDGKKQTQTEDNNYIKDGTENDVLNDPRLEKLWNKKDGMMPVLSGHCYHTQHWRLQEAAACRSCS</sequence>
<organism evidence="3 4">
    <name type="scientific">Aquarana catesbeiana</name>
    <name type="common">American bullfrog</name>
    <name type="synonym">Rana catesbeiana</name>
    <dbReference type="NCBI Taxonomy" id="8400"/>
    <lineage>
        <taxon>Eukaryota</taxon>
        <taxon>Metazoa</taxon>
        <taxon>Chordata</taxon>
        <taxon>Craniata</taxon>
        <taxon>Vertebrata</taxon>
        <taxon>Euteleostomi</taxon>
        <taxon>Amphibia</taxon>
        <taxon>Batrachia</taxon>
        <taxon>Anura</taxon>
        <taxon>Neobatrachia</taxon>
        <taxon>Ranoidea</taxon>
        <taxon>Ranidae</taxon>
        <taxon>Aquarana</taxon>
    </lineage>
</organism>
<dbReference type="GO" id="GO:0002091">
    <property type="term" value="P:negative regulation of receptor internalization"/>
    <property type="evidence" value="ECO:0007669"/>
    <property type="project" value="TreeGrafter"/>
</dbReference>
<dbReference type="GO" id="GO:0005801">
    <property type="term" value="C:cis-Golgi network"/>
    <property type="evidence" value="ECO:0007669"/>
    <property type="project" value="TreeGrafter"/>
</dbReference>
<dbReference type="OrthoDB" id="5817428at2759"/>
<feature type="signal peptide" evidence="1">
    <location>
        <begin position="1"/>
        <end position="21"/>
    </location>
</feature>
<dbReference type="Gene3D" id="1.20.81.10">
    <property type="entry name" value="RAP domain"/>
    <property type="match status" value="1"/>
</dbReference>
<dbReference type="EMBL" id="KV923098">
    <property type="protein sequence ID" value="PIN88339.1"/>
    <property type="molecule type" value="Genomic_DNA"/>
</dbReference>
<dbReference type="GO" id="GO:0048019">
    <property type="term" value="F:receptor antagonist activity"/>
    <property type="evidence" value="ECO:0007669"/>
    <property type="project" value="InterPro"/>
</dbReference>
<keyword evidence="1" id="KW-0732">Signal</keyword>
<dbReference type="GO" id="GO:0070326">
    <property type="term" value="F:very-low-density lipoprotein particle receptor binding"/>
    <property type="evidence" value="ECO:0007669"/>
    <property type="project" value="TreeGrafter"/>
</dbReference>
<dbReference type="PANTHER" id="PTHR16560:SF2">
    <property type="entry name" value="ALPHA-2-MACROGLOBULIN RECEPTOR-ASSOCIATED PROTEIN"/>
    <property type="match status" value="1"/>
</dbReference>
<dbReference type="InterPro" id="IPR009066">
    <property type="entry name" value="MG_RAP_rcpt_1"/>
</dbReference>
<dbReference type="CDD" id="cd14806">
    <property type="entry name" value="RAP_D1"/>
    <property type="match status" value="1"/>
</dbReference>
<evidence type="ECO:0000313" key="4">
    <source>
        <dbReference type="Proteomes" id="UP000228934"/>
    </source>
</evidence>
<dbReference type="PANTHER" id="PTHR16560">
    <property type="entry name" value="ALPHA-2-MACROGLOBULIN RECEPTOR-ASSOCIATED PROTEIN"/>
    <property type="match status" value="1"/>
</dbReference>
<dbReference type="GO" id="GO:0035473">
    <property type="term" value="F:lipase binding"/>
    <property type="evidence" value="ECO:0007669"/>
    <property type="project" value="TreeGrafter"/>
</dbReference>
<evidence type="ECO:0000313" key="3">
    <source>
        <dbReference type="EMBL" id="PIN88339.1"/>
    </source>
</evidence>
<evidence type="ECO:0000259" key="2">
    <source>
        <dbReference type="Pfam" id="PF06400"/>
    </source>
</evidence>
<dbReference type="GO" id="GO:0005768">
    <property type="term" value="C:endosome"/>
    <property type="evidence" value="ECO:0007669"/>
    <property type="project" value="TreeGrafter"/>
</dbReference>
<name>A0A2G9NB68_AQUCT</name>
<dbReference type="Pfam" id="PF06400">
    <property type="entry name" value="Alpha-2-MRAP_N"/>
    <property type="match status" value="1"/>
</dbReference>